<reference evidence="2" key="1">
    <citation type="journal article" date="2014" name="Int. J. Syst. Evol. Microbiol.">
        <title>Complete genome sequence of Corynebacterium casei LMG S-19264T (=DSM 44701T), isolated from a smear-ripened cheese.</title>
        <authorList>
            <consortium name="US DOE Joint Genome Institute (JGI-PGF)"/>
            <person name="Walter F."/>
            <person name="Albersmeier A."/>
            <person name="Kalinowski J."/>
            <person name="Ruckert C."/>
        </authorList>
    </citation>
    <scope>NUCLEOTIDE SEQUENCE</scope>
    <source>
        <strain evidence="2">JCM 3090</strain>
    </source>
</reference>
<accession>A0A8J3BI48</accession>
<feature type="region of interest" description="Disordered" evidence="1">
    <location>
        <begin position="1"/>
        <end position="28"/>
    </location>
</feature>
<reference evidence="2" key="2">
    <citation type="submission" date="2020-09" db="EMBL/GenBank/DDBJ databases">
        <authorList>
            <person name="Sun Q."/>
            <person name="Ohkuma M."/>
        </authorList>
    </citation>
    <scope>NUCLEOTIDE SEQUENCE</scope>
    <source>
        <strain evidence="2">JCM 3090</strain>
    </source>
</reference>
<feature type="region of interest" description="Disordered" evidence="1">
    <location>
        <begin position="273"/>
        <end position="301"/>
    </location>
</feature>
<dbReference type="Proteomes" id="UP000649739">
    <property type="component" value="Unassembled WGS sequence"/>
</dbReference>
<feature type="compositionally biased region" description="Basic and acidic residues" evidence="1">
    <location>
        <begin position="273"/>
        <end position="284"/>
    </location>
</feature>
<comment type="caution">
    <text evidence="2">The sequence shown here is derived from an EMBL/GenBank/DDBJ whole genome shotgun (WGS) entry which is preliminary data.</text>
</comment>
<proteinExistence type="predicted"/>
<gene>
    <name evidence="2" type="ORF">GCM10010123_45100</name>
</gene>
<evidence type="ECO:0000256" key="1">
    <source>
        <dbReference type="SAM" id="MobiDB-lite"/>
    </source>
</evidence>
<dbReference type="EMBL" id="BMQB01000014">
    <property type="protein sequence ID" value="GGK10154.1"/>
    <property type="molecule type" value="Genomic_DNA"/>
</dbReference>
<sequence>MYTQRHRTAQRTPRHPAGHGGGGRPDDLLALHRAAGNAAVHRLLDGARPTPAVPEPVAAESDDDASIYFDAVEAPAPAVPAPLDPDPLPPPVAVLAPNTTTGTPPAIAPNTTTGTPPPATVPDPTVLDPTVLDPTVLDPNAAAGTAPGTTPAAAPFFSRRFWNGDLYKMAGAAGGSLGPLFQGVGYGAATSTVSHVGTGLSGFGGLGDALSEYGKYRRSGTVNWGKVVGGGLTAAGAAITAAGAATGIPAARYAGWTVQGAGLLAKMAGEGKQWEDYTRPRPPDPEAGALPLTDDPARTRR</sequence>
<feature type="compositionally biased region" description="Basic residues" evidence="1">
    <location>
        <begin position="1"/>
        <end position="17"/>
    </location>
</feature>
<name>A0A8J3BI48_9ACTN</name>
<evidence type="ECO:0000313" key="3">
    <source>
        <dbReference type="Proteomes" id="UP000649739"/>
    </source>
</evidence>
<evidence type="ECO:0000313" key="2">
    <source>
        <dbReference type="EMBL" id="GGK10154.1"/>
    </source>
</evidence>
<dbReference type="RefSeq" id="WP_189172226.1">
    <property type="nucleotide sequence ID" value="NZ_BMQB01000014.1"/>
</dbReference>
<dbReference type="AlphaFoldDB" id="A0A8J3BI48"/>
<keyword evidence="3" id="KW-1185">Reference proteome</keyword>
<organism evidence="2 3">
    <name type="scientific">Pilimelia anulata</name>
    <dbReference type="NCBI Taxonomy" id="53371"/>
    <lineage>
        <taxon>Bacteria</taxon>
        <taxon>Bacillati</taxon>
        <taxon>Actinomycetota</taxon>
        <taxon>Actinomycetes</taxon>
        <taxon>Micromonosporales</taxon>
        <taxon>Micromonosporaceae</taxon>
        <taxon>Pilimelia</taxon>
    </lineage>
</organism>
<protein>
    <submittedName>
        <fullName evidence="2">Uncharacterized protein</fullName>
    </submittedName>
</protein>